<dbReference type="EMBL" id="MKHE01000013">
    <property type="protein sequence ID" value="OWK08791.1"/>
    <property type="molecule type" value="Genomic_DNA"/>
</dbReference>
<dbReference type="GO" id="GO:0008237">
    <property type="term" value="F:metallopeptidase activity"/>
    <property type="evidence" value="ECO:0007669"/>
    <property type="project" value="InterPro"/>
</dbReference>
<proteinExistence type="predicted"/>
<dbReference type="Proteomes" id="UP000242450">
    <property type="component" value="Chromosome 13"/>
</dbReference>
<dbReference type="InterPro" id="IPR024079">
    <property type="entry name" value="MetalloPept_cat_dom_sf"/>
</dbReference>
<protein>
    <submittedName>
        <fullName evidence="2">Uncharacterized protein</fullName>
    </submittedName>
</protein>
<dbReference type="Gene3D" id="3.40.390.10">
    <property type="entry name" value="Collagenase (Catalytic Domain)"/>
    <property type="match status" value="1"/>
</dbReference>
<gene>
    <name evidence="2" type="ORF">Celaphus_00015153</name>
</gene>
<name>A0A212CS18_CEREH</name>
<evidence type="ECO:0000313" key="3">
    <source>
        <dbReference type="Proteomes" id="UP000242450"/>
    </source>
</evidence>
<reference evidence="2 3" key="1">
    <citation type="journal article" date="2018" name="Mol. Genet. Genomics">
        <title>The red deer Cervus elaphus genome CerEla1.0: sequencing, annotating, genes, and chromosomes.</title>
        <authorList>
            <person name="Bana N.A."/>
            <person name="Nyiri A."/>
            <person name="Nagy J."/>
            <person name="Frank K."/>
            <person name="Nagy T."/>
            <person name="Steger V."/>
            <person name="Schiller M."/>
            <person name="Lakatos P."/>
            <person name="Sugar L."/>
            <person name="Horn P."/>
            <person name="Barta E."/>
            <person name="Orosz L."/>
        </authorList>
    </citation>
    <scope>NUCLEOTIDE SEQUENCE [LARGE SCALE GENOMIC DNA]</scope>
    <source>
        <strain evidence="2">Hungarian</strain>
    </source>
</reference>
<accession>A0A212CS18</accession>
<comment type="caution">
    <text evidence="2">The sequence shown here is derived from an EMBL/GenBank/DDBJ whole genome shotgun (WGS) entry which is preliminary data.</text>
</comment>
<feature type="compositionally biased region" description="Basic residues" evidence="1">
    <location>
        <begin position="57"/>
        <end position="73"/>
    </location>
</feature>
<organism evidence="2 3">
    <name type="scientific">Cervus elaphus hippelaphus</name>
    <name type="common">European red deer</name>
    <dbReference type="NCBI Taxonomy" id="46360"/>
    <lineage>
        <taxon>Eukaryota</taxon>
        <taxon>Metazoa</taxon>
        <taxon>Chordata</taxon>
        <taxon>Craniata</taxon>
        <taxon>Vertebrata</taxon>
        <taxon>Euteleostomi</taxon>
        <taxon>Mammalia</taxon>
        <taxon>Eutheria</taxon>
        <taxon>Laurasiatheria</taxon>
        <taxon>Artiodactyla</taxon>
        <taxon>Ruminantia</taxon>
        <taxon>Pecora</taxon>
        <taxon>Cervidae</taxon>
        <taxon>Cervinae</taxon>
        <taxon>Cervus</taxon>
    </lineage>
</organism>
<dbReference type="AlphaFoldDB" id="A0A212CS18"/>
<evidence type="ECO:0000256" key="1">
    <source>
        <dbReference type="SAM" id="MobiDB-lite"/>
    </source>
</evidence>
<evidence type="ECO:0000313" key="2">
    <source>
        <dbReference type="EMBL" id="OWK08791.1"/>
    </source>
</evidence>
<keyword evidence="3" id="KW-1185">Reference proteome</keyword>
<sequence length="156" mass="16783">MVYLPHIQRDSVNPFCSSLPWWTGMSVVTSGPRCAGLAAAEEGRGRQAQPLAGKTEKKPRRGRPSRDGRRRRNAIRLTSEHTVETLVVADADMVQYHGAEAAQRFILTVMNMVSLLAPGEGSARGAGVCSWLQGGLTRRLATPGQVGHKRGGRGAP</sequence>
<dbReference type="OrthoDB" id="8915864at2759"/>
<feature type="region of interest" description="Disordered" evidence="1">
    <location>
        <begin position="40"/>
        <end position="73"/>
    </location>
</feature>